<evidence type="ECO:0000256" key="8">
    <source>
        <dbReference type="ARBA" id="ARBA00022741"/>
    </source>
</evidence>
<evidence type="ECO:0000256" key="5">
    <source>
        <dbReference type="ARBA" id="ARBA00022643"/>
    </source>
</evidence>
<evidence type="ECO:0000256" key="9">
    <source>
        <dbReference type="ARBA" id="ARBA00022777"/>
    </source>
</evidence>
<comment type="similarity">
    <text evidence="15">Belongs to the ribF family.</text>
</comment>
<evidence type="ECO:0000256" key="6">
    <source>
        <dbReference type="ARBA" id="ARBA00022679"/>
    </source>
</evidence>
<evidence type="ECO:0000256" key="14">
    <source>
        <dbReference type="ARBA" id="ARBA00049494"/>
    </source>
</evidence>
<dbReference type="SUPFAM" id="SSF82114">
    <property type="entry name" value="Riboflavin kinase-like"/>
    <property type="match status" value="1"/>
</dbReference>
<dbReference type="SUPFAM" id="SSF52374">
    <property type="entry name" value="Nucleotidylyl transferase"/>
    <property type="match status" value="1"/>
</dbReference>
<dbReference type="NCBIfam" id="TIGR00083">
    <property type="entry name" value="ribF"/>
    <property type="match status" value="1"/>
</dbReference>
<dbReference type="InterPro" id="IPR015865">
    <property type="entry name" value="Riboflavin_kinase_bac/euk"/>
</dbReference>
<gene>
    <name evidence="17" type="primary">ribF</name>
    <name evidence="17" type="ORF">Llon_0633</name>
</gene>
<dbReference type="PANTHER" id="PTHR22749:SF6">
    <property type="entry name" value="RIBOFLAVIN KINASE"/>
    <property type="match status" value="1"/>
</dbReference>
<dbReference type="FunFam" id="3.40.50.620:FF:000021">
    <property type="entry name" value="Riboflavin biosynthesis protein"/>
    <property type="match status" value="1"/>
</dbReference>
<keyword evidence="9 15" id="KW-0418">Kinase</keyword>
<dbReference type="Proteomes" id="UP000054997">
    <property type="component" value="Unassembled WGS sequence"/>
</dbReference>
<evidence type="ECO:0000256" key="4">
    <source>
        <dbReference type="ARBA" id="ARBA00022630"/>
    </source>
</evidence>
<dbReference type="UniPathway" id="UPA00276">
    <property type="reaction ID" value="UER00406"/>
</dbReference>
<keyword evidence="8 15" id="KW-0547">Nucleotide-binding</keyword>
<dbReference type="Gene3D" id="3.40.50.620">
    <property type="entry name" value="HUPs"/>
    <property type="match status" value="1"/>
</dbReference>
<evidence type="ECO:0000256" key="13">
    <source>
        <dbReference type="ARBA" id="ARBA00047880"/>
    </source>
</evidence>
<dbReference type="EC" id="2.7.1.26" evidence="15"/>
<dbReference type="GO" id="GO:0009398">
    <property type="term" value="P:FMN biosynthetic process"/>
    <property type="evidence" value="ECO:0007669"/>
    <property type="project" value="UniProtKB-UniRule"/>
</dbReference>
<dbReference type="SMART" id="SM00904">
    <property type="entry name" value="Flavokinase"/>
    <property type="match status" value="1"/>
</dbReference>
<protein>
    <recommendedName>
        <fullName evidence="15">Riboflavin biosynthesis protein</fullName>
    </recommendedName>
    <domain>
        <recommendedName>
            <fullName evidence="15">Riboflavin kinase</fullName>
            <ecNumber evidence="15">2.7.1.26</ecNumber>
        </recommendedName>
        <alternativeName>
            <fullName evidence="15">Flavokinase</fullName>
        </alternativeName>
    </domain>
    <domain>
        <recommendedName>
            <fullName evidence="15">FMN adenylyltransferase</fullName>
            <ecNumber evidence="15">2.7.7.2</ecNumber>
        </recommendedName>
        <alternativeName>
            <fullName evidence="15">FAD pyrophosphorylase</fullName>
        </alternativeName>
        <alternativeName>
            <fullName evidence="15">FAD synthase</fullName>
        </alternativeName>
    </domain>
</protein>
<dbReference type="RefSeq" id="WP_058528646.1">
    <property type="nucleotide sequence ID" value="NZ_CAAAHZ010000007.1"/>
</dbReference>
<dbReference type="STRING" id="45068.Llon_0633"/>
<evidence type="ECO:0000256" key="15">
    <source>
        <dbReference type="PIRNR" id="PIRNR004491"/>
    </source>
</evidence>
<keyword evidence="4 15" id="KW-0285">Flavoprotein</keyword>
<keyword evidence="7 15" id="KW-0548">Nucleotidyltransferase</keyword>
<evidence type="ECO:0000256" key="10">
    <source>
        <dbReference type="ARBA" id="ARBA00022827"/>
    </source>
</evidence>
<keyword evidence="6 15" id="KW-0808">Transferase</keyword>
<dbReference type="NCBIfam" id="NF004163">
    <property type="entry name" value="PRK05627.1-6"/>
    <property type="match status" value="1"/>
</dbReference>
<evidence type="ECO:0000256" key="2">
    <source>
        <dbReference type="ARBA" id="ARBA00004726"/>
    </source>
</evidence>
<keyword evidence="5 15" id="KW-0288">FMN</keyword>
<dbReference type="Pfam" id="PF01687">
    <property type="entry name" value="Flavokinase"/>
    <property type="match status" value="1"/>
</dbReference>
<keyword evidence="18" id="KW-1185">Reference proteome</keyword>
<dbReference type="PANTHER" id="PTHR22749">
    <property type="entry name" value="RIBOFLAVIN KINASE/FMN ADENYLYLTRANSFERASE"/>
    <property type="match status" value="1"/>
</dbReference>
<comment type="function">
    <text evidence="1">Catalyzes the phosphorylation of riboflavin to FMN followed by the adenylation of FMN to FAD.</text>
</comment>
<evidence type="ECO:0000256" key="1">
    <source>
        <dbReference type="ARBA" id="ARBA00002121"/>
    </source>
</evidence>
<keyword evidence="10 15" id="KW-0274">FAD</keyword>
<dbReference type="CDD" id="cd02064">
    <property type="entry name" value="FAD_synthetase_N"/>
    <property type="match status" value="1"/>
</dbReference>
<dbReference type="NCBIfam" id="NF004162">
    <property type="entry name" value="PRK05627.1-5"/>
    <property type="match status" value="1"/>
</dbReference>
<dbReference type="EC" id="2.7.7.2" evidence="15"/>
<keyword evidence="12" id="KW-0511">Multifunctional enzyme</keyword>
<dbReference type="InterPro" id="IPR023465">
    <property type="entry name" value="Riboflavin_kinase_dom_sf"/>
</dbReference>
<dbReference type="GO" id="GO:0008531">
    <property type="term" value="F:riboflavin kinase activity"/>
    <property type="evidence" value="ECO:0007669"/>
    <property type="project" value="UniProtKB-UniRule"/>
</dbReference>
<dbReference type="PIRSF" id="PIRSF004491">
    <property type="entry name" value="FAD_Synth"/>
    <property type="match status" value="1"/>
</dbReference>
<keyword evidence="11 15" id="KW-0067">ATP-binding</keyword>
<dbReference type="InterPro" id="IPR014729">
    <property type="entry name" value="Rossmann-like_a/b/a_fold"/>
</dbReference>
<dbReference type="GO" id="GO:0005524">
    <property type="term" value="F:ATP binding"/>
    <property type="evidence" value="ECO:0007669"/>
    <property type="project" value="UniProtKB-UniRule"/>
</dbReference>
<dbReference type="NCBIfam" id="NF004159">
    <property type="entry name" value="PRK05627.1-2"/>
    <property type="match status" value="1"/>
</dbReference>
<evidence type="ECO:0000313" key="17">
    <source>
        <dbReference type="EMBL" id="KTD22415.1"/>
    </source>
</evidence>
<evidence type="ECO:0000256" key="3">
    <source>
        <dbReference type="ARBA" id="ARBA00005201"/>
    </source>
</evidence>
<dbReference type="UniPathway" id="UPA00277">
    <property type="reaction ID" value="UER00407"/>
</dbReference>
<comment type="catalytic activity">
    <reaction evidence="14 15">
        <text>FMN + ATP + H(+) = FAD + diphosphate</text>
        <dbReference type="Rhea" id="RHEA:17237"/>
        <dbReference type="ChEBI" id="CHEBI:15378"/>
        <dbReference type="ChEBI" id="CHEBI:30616"/>
        <dbReference type="ChEBI" id="CHEBI:33019"/>
        <dbReference type="ChEBI" id="CHEBI:57692"/>
        <dbReference type="ChEBI" id="CHEBI:58210"/>
        <dbReference type="EC" id="2.7.7.2"/>
    </reaction>
</comment>
<evidence type="ECO:0000259" key="16">
    <source>
        <dbReference type="SMART" id="SM00904"/>
    </source>
</evidence>
<dbReference type="InterPro" id="IPR002606">
    <property type="entry name" value="Riboflavin_kinase_bac"/>
</dbReference>
<dbReference type="Gene3D" id="2.40.30.30">
    <property type="entry name" value="Riboflavin kinase-like"/>
    <property type="match status" value="1"/>
</dbReference>
<reference evidence="17 18" key="1">
    <citation type="submission" date="2015-11" db="EMBL/GenBank/DDBJ databases">
        <title>Genomic analysis of 38 Legionella species identifies large and diverse effector repertoires.</title>
        <authorList>
            <person name="Burstein D."/>
            <person name="Amaro F."/>
            <person name="Zusman T."/>
            <person name="Lifshitz Z."/>
            <person name="Cohen O."/>
            <person name="Gilbert J.A."/>
            <person name="Pupko T."/>
            <person name="Shuman H.A."/>
            <person name="Segal G."/>
        </authorList>
    </citation>
    <scope>NUCLEOTIDE SEQUENCE [LARGE SCALE GENOMIC DNA]</scope>
    <source>
        <strain evidence="17 18">ATCC 49505</strain>
    </source>
</reference>
<comment type="pathway">
    <text evidence="3 15">Cofactor biosynthesis; FMN biosynthesis; FMN from riboflavin (ATP route): step 1/1.</text>
</comment>
<dbReference type="GO" id="GO:0009231">
    <property type="term" value="P:riboflavin biosynthetic process"/>
    <property type="evidence" value="ECO:0007669"/>
    <property type="project" value="InterPro"/>
</dbReference>
<evidence type="ECO:0000256" key="12">
    <source>
        <dbReference type="ARBA" id="ARBA00023268"/>
    </source>
</evidence>
<evidence type="ECO:0000313" key="18">
    <source>
        <dbReference type="Proteomes" id="UP000054997"/>
    </source>
</evidence>
<dbReference type="InterPro" id="IPR023468">
    <property type="entry name" value="Riboflavin_kinase"/>
</dbReference>
<evidence type="ECO:0000256" key="7">
    <source>
        <dbReference type="ARBA" id="ARBA00022695"/>
    </source>
</evidence>
<organism evidence="17 18">
    <name type="scientific">Legionella londiniensis</name>
    <dbReference type="NCBI Taxonomy" id="45068"/>
    <lineage>
        <taxon>Bacteria</taxon>
        <taxon>Pseudomonadati</taxon>
        <taxon>Pseudomonadota</taxon>
        <taxon>Gammaproteobacteria</taxon>
        <taxon>Legionellales</taxon>
        <taxon>Legionellaceae</taxon>
        <taxon>Legionella</taxon>
    </lineage>
</organism>
<dbReference type="InterPro" id="IPR015864">
    <property type="entry name" value="FAD_synthase"/>
</dbReference>
<accession>A0A0W0VQX9</accession>
<sequence>MKLLRGFKSVAKFAHGAAATIGNFDGVHLGHQALLKKLQHKAREKQLPMIVILFEPQPSEYFQGNLAPARLSSLREKLQVLEQLDIDYVYCLKFDKALSNMSAVDFAQKIIFSLLNVKYLLIGQDFRFGRHREGDFNLLKDLAALRGCEVEAYADFLIANERVSSTKIRRALQDDKLQKAALLLGRPYSLCGRVVQGEGRGRQWGIPTANVRLQHHLTPIRGVFCVQVKRQGSLLFQGVANLGTRPTVSGKKTTLEVHLFDFHGTIYGEMLQVFFLYKLRDEVKFSSLNDLIEQIHKDIKEAKNYFACSASKMT</sequence>
<dbReference type="OrthoDB" id="9803667at2"/>
<dbReference type="AlphaFoldDB" id="A0A0W0VQX9"/>
<proteinExistence type="inferred from homology"/>
<dbReference type="PATRIC" id="fig|45068.5.peg.679"/>
<evidence type="ECO:0000256" key="11">
    <source>
        <dbReference type="ARBA" id="ARBA00022840"/>
    </source>
</evidence>
<dbReference type="GO" id="GO:0006747">
    <property type="term" value="P:FAD biosynthetic process"/>
    <property type="evidence" value="ECO:0007669"/>
    <property type="project" value="UniProtKB-UniRule"/>
</dbReference>
<dbReference type="GO" id="GO:0003919">
    <property type="term" value="F:FMN adenylyltransferase activity"/>
    <property type="evidence" value="ECO:0007669"/>
    <property type="project" value="UniProtKB-UniRule"/>
</dbReference>
<feature type="domain" description="Riboflavin kinase" evidence="16">
    <location>
        <begin position="183"/>
        <end position="307"/>
    </location>
</feature>
<dbReference type="Pfam" id="PF06574">
    <property type="entry name" value="FAD_syn"/>
    <property type="match status" value="1"/>
</dbReference>
<comment type="catalytic activity">
    <reaction evidence="13 15">
        <text>riboflavin + ATP = FMN + ADP + H(+)</text>
        <dbReference type="Rhea" id="RHEA:14357"/>
        <dbReference type="ChEBI" id="CHEBI:15378"/>
        <dbReference type="ChEBI" id="CHEBI:30616"/>
        <dbReference type="ChEBI" id="CHEBI:57986"/>
        <dbReference type="ChEBI" id="CHEBI:58210"/>
        <dbReference type="ChEBI" id="CHEBI:456216"/>
        <dbReference type="EC" id="2.7.1.26"/>
    </reaction>
</comment>
<comment type="caution">
    <text evidence="17">The sequence shown here is derived from an EMBL/GenBank/DDBJ whole genome shotgun (WGS) entry which is preliminary data.</text>
</comment>
<comment type="pathway">
    <text evidence="2 15">Cofactor biosynthesis; FAD biosynthesis; FAD from FMN: step 1/1.</text>
</comment>
<name>A0A0W0VQX9_9GAMM</name>
<dbReference type="EMBL" id="LNYK01000010">
    <property type="protein sequence ID" value="KTD22415.1"/>
    <property type="molecule type" value="Genomic_DNA"/>
</dbReference>